<dbReference type="PRINTS" id="PR00081">
    <property type="entry name" value="GDHRDH"/>
</dbReference>
<dbReference type="EMBL" id="CP042829">
    <property type="protein sequence ID" value="QFG04321.1"/>
    <property type="molecule type" value="Genomic_DNA"/>
</dbReference>
<dbReference type="PANTHER" id="PTHR42760:SF133">
    <property type="entry name" value="3-OXOACYL-[ACYL-CARRIER-PROTEIN] REDUCTASE"/>
    <property type="match status" value="1"/>
</dbReference>
<dbReference type="InterPro" id="IPR002347">
    <property type="entry name" value="SDR_fam"/>
</dbReference>
<gene>
    <name evidence="4" type="ORF">Tbon_05575</name>
</gene>
<keyword evidence="2" id="KW-0560">Oxidoreductase</keyword>
<dbReference type="PRINTS" id="PR00080">
    <property type="entry name" value="SDRFAMILY"/>
</dbReference>
<dbReference type="PANTHER" id="PTHR42760">
    <property type="entry name" value="SHORT-CHAIN DEHYDROGENASES/REDUCTASES FAMILY MEMBER"/>
    <property type="match status" value="1"/>
</dbReference>
<protein>
    <submittedName>
        <fullName evidence="4">SDR family oxidoreductase</fullName>
    </submittedName>
</protein>
<dbReference type="NCBIfam" id="NF005559">
    <property type="entry name" value="PRK07231.1"/>
    <property type="match status" value="1"/>
</dbReference>
<dbReference type="Pfam" id="PF13561">
    <property type="entry name" value="adh_short_C2"/>
    <property type="match status" value="1"/>
</dbReference>
<evidence type="ECO:0000313" key="5">
    <source>
        <dbReference type="Proteomes" id="UP000326331"/>
    </source>
</evidence>
<evidence type="ECO:0000256" key="1">
    <source>
        <dbReference type="ARBA" id="ARBA00006484"/>
    </source>
</evidence>
<evidence type="ECO:0000313" key="4">
    <source>
        <dbReference type="EMBL" id="QFG04321.1"/>
    </source>
</evidence>
<comment type="similarity">
    <text evidence="1">Belongs to the short-chain dehydrogenases/reductases (SDR) family.</text>
</comment>
<dbReference type="SMART" id="SM00822">
    <property type="entry name" value="PKS_KR"/>
    <property type="match status" value="1"/>
</dbReference>
<keyword evidence="5" id="KW-1185">Reference proteome</keyword>
<sequence>MGRMERFSLSGKTALVTGGSRGIGYGIAKAFIEAGARVIIAARSEGPLQEAAASLGANCIGLRCDVGEPAEVAALVERAWQLGPLDILVNNAGISPYYKRAEQVTPEEFDAVVRVNLRGAYFASVEAAQRMFAAGRGGSIINVTSVAGIVPLERQGVYAATKAGLHQLTKVMALEWADRGVRVNAIAPGWVETDLVDELFASRHGERLRADIPMGRLATPDDVAGAAVWLASDAASYVTGSIVVIDGGRQLR</sequence>
<evidence type="ECO:0000256" key="2">
    <source>
        <dbReference type="ARBA" id="ARBA00023002"/>
    </source>
</evidence>
<dbReference type="InterPro" id="IPR020904">
    <property type="entry name" value="Sc_DH/Rdtase_CS"/>
</dbReference>
<feature type="domain" description="Ketoreductase" evidence="3">
    <location>
        <begin position="12"/>
        <end position="193"/>
    </location>
</feature>
<dbReference type="Proteomes" id="UP000326331">
    <property type="component" value="Chromosome"/>
</dbReference>
<organism evidence="4 5">
    <name type="scientific">Tepidiforma bonchosmolovskayae</name>
    <dbReference type="NCBI Taxonomy" id="2601677"/>
    <lineage>
        <taxon>Bacteria</taxon>
        <taxon>Bacillati</taxon>
        <taxon>Chloroflexota</taxon>
        <taxon>Tepidiformia</taxon>
        <taxon>Tepidiformales</taxon>
        <taxon>Tepidiformaceae</taxon>
        <taxon>Tepidiforma</taxon>
    </lineage>
</organism>
<proteinExistence type="inferred from homology"/>
<dbReference type="PROSITE" id="PS00061">
    <property type="entry name" value="ADH_SHORT"/>
    <property type="match status" value="1"/>
</dbReference>
<dbReference type="Gene3D" id="3.40.50.720">
    <property type="entry name" value="NAD(P)-binding Rossmann-like Domain"/>
    <property type="match status" value="1"/>
</dbReference>
<dbReference type="SUPFAM" id="SSF51735">
    <property type="entry name" value="NAD(P)-binding Rossmann-fold domains"/>
    <property type="match status" value="1"/>
</dbReference>
<name>A0ABX6C4X8_9CHLR</name>
<dbReference type="InterPro" id="IPR036291">
    <property type="entry name" value="NAD(P)-bd_dom_sf"/>
</dbReference>
<accession>A0ABX6C4X8</accession>
<dbReference type="CDD" id="cd05233">
    <property type="entry name" value="SDR_c"/>
    <property type="match status" value="1"/>
</dbReference>
<evidence type="ECO:0000259" key="3">
    <source>
        <dbReference type="SMART" id="SM00822"/>
    </source>
</evidence>
<dbReference type="InterPro" id="IPR057326">
    <property type="entry name" value="KR_dom"/>
</dbReference>
<reference evidence="4 5" key="2">
    <citation type="submission" date="2019-10" db="EMBL/GenBank/DDBJ databases">
        <title>Thermopilla bonchosmolovskayae gen. nov., sp. nov., a moderately thermophilic Chloroflexi bacterium from a Chukotka hot spring (Arctic, Russia), representing a novel classis Thermopillaia, which include previously uncultivated lineage OLB14.</title>
        <authorList>
            <person name="Kochetkova T.V."/>
            <person name="Zayulina K.S."/>
            <person name="Zhigarkov V.S."/>
            <person name="Minaev N.V."/>
            <person name="Novikov A."/>
            <person name="Toshchakov S.V."/>
            <person name="Elcheninov A.G."/>
            <person name="Kublanov I.V."/>
        </authorList>
    </citation>
    <scope>NUCLEOTIDE SEQUENCE [LARGE SCALE GENOMIC DNA]</scope>
    <source>
        <strain evidence="4 5">3753O</strain>
    </source>
</reference>
<reference evidence="4 5" key="1">
    <citation type="submission" date="2019-08" db="EMBL/GenBank/DDBJ databases">
        <authorList>
            <person name="Toschakov S.V."/>
        </authorList>
    </citation>
    <scope>NUCLEOTIDE SEQUENCE [LARGE SCALE GENOMIC DNA]</scope>
    <source>
        <strain evidence="4 5">3753O</strain>
    </source>
</reference>